<dbReference type="Proteomes" id="UP000054558">
    <property type="component" value="Unassembled WGS sequence"/>
</dbReference>
<feature type="compositionally biased region" description="Basic and acidic residues" evidence="1">
    <location>
        <begin position="1305"/>
        <end position="1321"/>
    </location>
</feature>
<feature type="region of interest" description="Disordered" evidence="1">
    <location>
        <begin position="48"/>
        <end position="121"/>
    </location>
</feature>
<organism evidence="3 4">
    <name type="scientific">Klebsormidium nitens</name>
    <name type="common">Green alga</name>
    <name type="synonym">Ulothrix nitens</name>
    <dbReference type="NCBI Taxonomy" id="105231"/>
    <lineage>
        <taxon>Eukaryota</taxon>
        <taxon>Viridiplantae</taxon>
        <taxon>Streptophyta</taxon>
        <taxon>Klebsormidiophyceae</taxon>
        <taxon>Klebsormidiales</taxon>
        <taxon>Klebsormidiaceae</taxon>
        <taxon>Klebsormidium</taxon>
    </lineage>
</organism>
<feature type="signal peptide" evidence="2">
    <location>
        <begin position="1"/>
        <end position="26"/>
    </location>
</feature>
<feature type="region of interest" description="Disordered" evidence="1">
    <location>
        <begin position="1305"/>
        <end position="1324"/>
    </location>
</feature>
<feature type="compositionally biased region" description="Basic and acidic residues" evidence="1">
    <location>
        <begin position="923"/>
        <end position="933"/>
    </location>
</feature>
<reference evidence="3 4" key="1">
    <citation type="journal article" date="2014" name="Nat. Commun.">
        <title>Klebsormidium flaccidum genome reveals primary factors for plant terrestrial adaptation.</title>
        <authorList>
            <person name="Hori K."/>
            <person name="Maruyama F."/>
            <person name="Fujisawa T."/>
            <person name="Togashi T."/>
            <person name="Yamamoto N."/>
            <person name="Seo M."/>
            <person name="Sato S."/>
            <person name="Yamada T."/>
            <person name="Mori H."/>
            <person name="Tajima N."/>
            <person name="Moriyama T."/>
            <person name="Ikeuchi M."/>
            <person name="Watanabe M."/>
            <person name="Wada H."/>
            <person name="Kobayashi K."/>
            <person name="Saito M."/>
            <person name="Masuda T."/>
            <person name="Sasaki-Sekimoto Y."/>
            <person name="Mashiguchi K."/>
            <person name="Awai K."/>
            <person name="Shimojima M."/>
            <person name="Masuda S."/>
            <person name="Iwai M."/>
            <person name="Nobusawa T."/>
            <person name="Narise T."/>
            <person name="Kondo S."/>
            <person name="Saito H."/>
            <person name="Sato R."/>
            <person name="Murakawa M."/>
            <person name="Ihara Y."/>
            <person name="Oshima-Yamada Y."/>
            <person name="Ohtaka K."/>
            <person name="Satoh M."/>
            <person name="Sonobe K."/>
            <person name="Ishii M."/>
            <person name="Ohtani R."/>
            <person name="Kanamori-Sato M."/>
            <person name="Honoki R."/>
            <person name="Miyazaki D."/>
            <person name="Mochizuki H."/>
            <person name="Umetsu J."/>
            <person name="Higashi K."/>
            <person name="Shibata D."/>
            <person name="Kamiya Y."/>
            <person name="Sato N."/>
            <person name="Nakamura Y."/>
            <person name="Tabata S."/>
            <person name="Ida S."/>
            <person name="Kurokawa K."/>
            <person name="Ohta H."/>
        </authorList>
    </citation>
    <scope>NUCLEOTIDE SEQUENCE [LARGE SCALE GENOMIC DNA]</scope>
    <source>
        <strain evidence="3 4">NIES-2285</strain>
    </source>
</reference>
<keyword evidence="4" id="KW-1185">Reference proteome</keyword>
<evidence type="ECO:0000313" key="3">
    <source>
        <dbReference type="EMBL" id="GAQ80790.1"/>
    </source>
</evidence>
<feature type="region of interest" description="Disordered" evidence="1">
    <location>
        <begin position="1331"/>
        <end position="1351"/>
    </location>
</feature>
<proteinExistence type="predicted"/>
<feature type="compositionally biased region" description="Basic and acidic residues" evidence="1">
    <location>
        <begin position="1332"/>
        <end position="1347"/>
    </location>
</feature>
<evidence type="ECO:0000256" key="1">
    <source>
        <dbReference type="SAM" id="MobiDB-lite"/>
    </source>
</evidence>
<feature type="compositionally biased region" description="Low complexity" evidence="1">
    <location>
        <begin position="1136"/>
        <end position="1150"/>
    </location>
</feature>
<feature type="region of interest" description="Disordered" evidence="1">
    <location>
        <begin position="1114"/>
        <end position="1155"/>
    </location>
</feature>
<feature type="chain" id="PRO_5012914558" evidence="2">
    <location>
        <begin position="27"/>
        <end position="1406"/>
    </location>
</feature>
<evidence type="ECO:0000256" key="2">
    <source>
        <dbReference type="SAM" id="SignalP"/>
    </source>
</evidence>
<feature type="region of interest" description="Disordered" evidence="1">
    <location>
        <begin position="866"/>
        <end position="946"/>
    </location>
</feature>
<protein>
    <submittedName>
        <fullName evidence="3">Uncharacterized protein</fullName>
    </submittedName>
</protein>
<sequence length="1406" mass="154755">MRCKEGSGAPLLIFLLGLTTVTSLVGVSMFSGGRTSAGGLRVLPDHSEAFPLGERSSGGNLGNGGQAHTDPMKKLANQVNKGHNASDYEESSPATEQPEESEKTEFSALPVNKTPSSTPVPLSALQLSDDEWDERLHQFFGPHFRTANLSKYSVRRKGPITPLGDGRVLEDPGNWLAIRGREETVDALVQNLESIFKTYQRGQADPLDRDQLRRRFLFQYAVATPGLGKTTFLMEHPTWLEERHFSSVAPAFAERLRVYYEKRLLFRHDFSKDGPDTLENHLCPNSRTKLASRMLYATLEGSGEWPYYYRFVEACYRLDKDFFKRLLPDHVLRFVWRCAGLEPRTAGLALFSWDEASAAEGFVQPLMSAYLEEVLLPGRSRLPGAPDPYFVAMVLASTRVEVADMQATSSGRAKSKPLPFTLLNQGDVVFIVKDFVQRLGGFVAGDPPIHVQLILNLVEGNHRLVEKALVCMSGGASEEVVIGDGLIEYWKSRGEALADVVGFVRDYAKMGFSKFLEDPNPWAQLRDQTTGGGHRLLGTNRKRQRVTDKAEGWVDVKRRAGDLLQLVHAHSVLDRAVSRRDPLPGEMLDEVTWEHLEMTGMITLLDAGLARTGKPSASMSIAQVDPYVYQVVVRVAPIVIHALQETSGLLSSKVYTSQWQPDFQDKEEGDVGMVVERLRCLKYLGDSVCTLDQLIGPLSRSSPLKDLELVVPSKGFRVRPLRQHVVPGDFDKWIKDLPRGGVWAFRGAGQEHGPDGWVLLETTAGRPFILYLQSKSSKYLGRKRMKAGEVAIEYEKVVTNTTRWPLPLEHVFLVVTDLFMDNKNYNAATTHSHVEVVHSGNHHHFYGSAGSALRSLQALSILHRECPKHAPTPKPPTAVRSASKPAQRTIAKSTKTSSSTKRTRKPTTKAGASADPGRPIRRAGGDADKDSKTGRGRRQVRSRSYQGSLLRIHSSLAVACPFPRVAPSSGHLASLTLGLAEDSPSTSHRTDPPRIARPPLLLRPPNRKEFLRGRAADVRSDVSKLGDTPAQGIRLPGGTGWQGQALLTDVQPRKPPARASFRCRPNAYAPAPTTEAFEKEARNAGRGKRGRARARARTEKELHEARAEVAHVRQGGTGREAAATPRGPDEVTSTCRRGSPCRRSPPLRSSSKWRMGRAKRLRAATAAAAFRAAPAELKPDSGLEWASWRQRSESGARAATSRPRGRLPGGRGRARPTSTNCAQRCARFEHGRTEAAKLHEEKSARALPQIDGQKAATLSPKFIRTTADLSAQSQAATCLKHELRPHQTTGEGAVGATRAGIRGERATHCSRERTNPGERTRLGWGKWNIGKRKTESGKRKAESEKPEAGSAVWRVAPSEADVAFYGEKTALLHQQVATIAQATRNQARQNSCASWAGEAISPKERG</sequence>
<name>A0A1Y1HQ92_KLENI</name>
<feature type="region of interest" description="Disordered" evidence="1">
    <location>
        <begin position="981"/>
        <end position="1001"/>
    </location>
</feature>
<keyword evidence="2" id="KW-0732">Signal</keyword>
<feature type="region of interest" description="Disordered" evidence="1">
    <location>
        <begin position="1188"/>
        <end position="1220"/>
    </location>
</feature>
<dbReference type="EMBL" id="DF237011">
    <property type="protein sequence ID" value="GAQ80790.1"/>
    <property type="molecule type" value="Genomic_DNA"/>
</dbReference>
<gene>
    <name evidence="3" type="ORF">KFL_000620240</name>
</gene>
<evidence type="ECO:0000313" key="4">
    <source>
        <dbReference type="Proteomes" id="UP000054558"/>
    </source>
</evidence>
<accession>A0A1Y1HQ92</accession>